<protein>
    <submittedName>
        <fullName evidence="2">Uncharacterized protein</fullName>
    </submittedName>
</protein>
<dbReference type="RefSeq" id="XP_004258586.1">
    <property type="nucleotide sequence ID" value="XM_004258538.1"/>
</dbReference>
<reference evidence="2 3" key="1">
    <citation type="submission" date="2012-10" db="EMBL/GenBank/DDBJ databases">
        <authorList>
            <person name="Zafar N."/>
            <person name="Inman J."/>
            <person name="Hall N."/>
            <person name="Lorenzi H."/>
            <person name="Caler E."/>
        </authorList>
    </citation>
    <scope>NUCLEOTIDE SEQUENCE [LARGE SCALE GENOMIC DNA]</scope>
    <source>
        <strain evidence="2 3">IP1</strain>
    </source>
</reference>
<feature type="transmembrane region" description="Helical" evidence="1">
    <location>
        <begin position="52"/>
        <end position="71"/>
    </location>
</feature>
<feature type="non-terminal residue" evidence="2">
    <location>
        <position position="1"/>
    </location>
</feature>
<dbReference type="KEGG" id="eiv:EIN_421040"/>
<evidence type="ECO:0000313" key="3">
    <source>
        <dbReference type="Proteomes" id="UP000014680"/>
    </source>
</evidence>
<dbReference type="AlphaFoldDB" id="A0A0A1U9S4"/>
<organism evidence="2 3">
    <name type="scientific">Entamoeba invadens IP1</name>
    <dbReference type="NCBI Taxonomy" id="370355"/>
    <lineage>
        <taxon>Eukaryota</taxon>
        <taxon>Amoebozoa</taxon>
        <taxon>Evosea</taxon>
        <taxon>Archamoebae</taxon>
        <taxon>Mastigamoebida</taxon>
        <taxon>Entamoebidae</taxon>
        <taxon>Entamoeba</taxon>
    </lineage>
</organism>
<dbReference type="GeneID" id="14890797"/>
<dbReference type="Proteomes" id="UP000014680">
    <property type="component" value="Unassembled WGS sequence"/>
</dbReference>
<keyword evidence="1" id="KW-0812">Transmembrane</keyword>
<gene>
    <name evidence="2" type="ORF">EIN_421040</name>
</gene>
<keyword evidence="3" id="KW-1185">Reference proteome</keyword>
<keyword evidence="1" id="KW-1133">Transmembrane helix</keyword>
<evidence type="ECO:0000313" key="2">
    <source>
        <dbReference type="EMBL" id="ELP91815.1"/>
    </source>
</evidence>
<feature type="non-terminal residue" evidence="2">
    <location>
        <position position="75"/>
    </location>
</feature>
<accession>A0A0A1U9S4</accession>
<keyword evidence="1" id="KW-0472">Membrane</keyword>
<proteinExistence type="predicted"/>
<name>A0A0A1U9S4_ENTIV</name>
<dbReference type="EMBL" id="KB206425">
    <property type="protein sequence ID" value="ELP91815.1"/>
    <property type="molecule type" value="Genomic_DNA"/>
</dbReference>
<dbReference type="VEuPathDB" id="AmoebaDB:EIN_421040"/>
<evidence type="ECO:0000256" key="1">
    <source>
        <dbReference type="SAM" id="Phobius"/>
    </source>
</evidence>
<sequence length="75" mass="8801">MVCQSFFFVLDYFSGICNLFNVWLDIKCEYYYLIESNFDQSTMTFNKLCHSFIVLILIILNLVPSCALRLLSTQP</sequence>